<dbReference type="Proteomes" id="UP001184230">
    <property type="component" value="Unassembled WGS sequence"/>
</dbReference>
<protein>
    <submittedName>
        <fullName evidence="2">Uncharacterized protein</fullName>
    </submittedName>
</protein>
<organism evidence="2 3">
    <name type="scientific">Variovorax soli</name>
    <dbReference type="NCBI Taxonomy" id="376815"/>
    <lineage>
        <taxon>Bacteria</taxon>
        <taxon>Pseudomonadati</taxon>
        <taxon>Pseudomonadota</taxon>
        <taxon>Betaproteobacteria</taxon>
        <taxon>Burkholderiales</taxon>
        <taxon>Comamonadaceae</taxon>
        <taxon>Variovorax</taxon>
    </lineage>
</organism>
<evidence type="ECO:0000256" key="1">
    <source>
        <dbReference type="SAM" id="MobiDB-lite"/>
    </source>
</evidence>
<name>A0ABU1NLA5_9BURK</name>
<comment type="caution">
    <text evidence="2">The sequence shown here is derived from an EMBL/GenBank/DDBJ whole genome shotgun (WGS) entry which is preliminary data.</text>
</comment>
<dbReference type="RefSeq" id="WP_309906693.1">
    <property type="nucleotide sequence ID" value="NZ_JAVDRF010000015.1"/>
</dbReference>
<evidence type="ECO:0000313" key="3">
    <source>
        <dbReference type="Proteomes" id="UP001184230"/>
    </source>
</evidence>
<proteinExistence type="predicted"/>
<gene>
    <name evidence="2" type="ORF">J2739_004992</name>
</gene>
<evidence type="ECO:0000313" key="2">
    <source>
        <dbReference type="EMBL" id="MDR6539196.1"/>
    </source>
</evidence>
<feature type="region of interest" description="Disordered" evidence="1">
    <location>
        <begin position="1"/>
        <end position="22"/>
    </location>
</feature>
<accession>A0ABU1NLA5</accession>
<sequence length="106" mass="11154">MMVAKAAFTGKPSTRSDPRPAKSLTMPAIWTGVAFACGIGYHHCTRIAGRRPGCTALRAHAPQEAIGQPAAVQADGAPRPGFAGFELFAGFQPDLVKRADVTPYCL</sequence>
<keyword evidence="3" id="KW-1185">Reference proteome</keyword>
<dbReference type="EMBL" id="JAVDRF010000015">
    <property type="protein sequence ID" value="MDR6539196.1"/>
    <property type="molecule type" value="Genomic_DNA"/>
</dbReference>
<reference evidence="2 3" key="1">
    <citation type="submission" date="2023-07" db="EMBL/GenBank/DDBJ databases">
        <title>Sorghum-associated microbial communities from plants grown in Nebraska, USA.</title>
        <authorList>
            <person name="Schachtman D."/>
        </authorList>
    </citation>
    <scope>NUCLEOTIDE SEQUENCE [LARGE SCALE GENOMIC DNA]</scope>
    <source>
        <strain evidence="2 3">DS1781</strain>
    </source>
</reference>